<keyword evidence="2" id="KW-1185">Reference proteome</keyword>
<reference evidence="1 2" key="1">
    <citation type="submission" date="2018-12" db="EMBL/GenBank/DDBJ databases">
        <title>three novel Halomonas strain isolated from plants.</title>
        <authorList>
            <person name="Sun C."/>
        </authorList>
    </citation>
    <scope>NUCLEOTIDE SEQUENCE [LARGE SCALE GENOMIC DNA]</scope>
    <source>
        <strain evidence="1 2">RC</strain>
    </source>
</reference>
<dbReference type="RefSeq" id="WP_126981457.1">
    <property type="nucleotide sequence ID" value="NZ_RZHD01000003.1"/>
</dbReference>
<comment type="caution">
    <text evidence="1">The sequence shown here is derived from an EMBL/GenBank/DDBJ whole genome shotgun (WGS) entry which is preliminary data.</text>
</comment>
<gene>
    <name evidence="1" type="ORF">ELY37_02785</name>
</gene>
<dbReference type="AlphaFoldDB" id="A0A433LG10"/>
<organism evidence="1 2">
    <name type="scientific">Vreelandella populi</name>
    <dbReference type="NCBI Taxonomy" id="2498858"/>
    <lineage>
        <taxon>Bacteria</taxon>
        <taxon>Pseudomonadati</taxon>
        <taxon>Pseudomonadota</taxon>
        <taxon>Gammaproteobacteria</taxon>
        <taxon>Oceanospirillales</taxon>
        <taxon>Halomonadaceae</taxon>
        <taxon>Vreelandella</taxon>
    </lineage>
</organism>
<proteinExistence type="predicted"/>
<evidence type="ECO:0000313" key="1">
    <source>
        <dbReference type="EMBL" id="RUR48793.1"/>
    </source>
</evidence>
<evidence type="ECO:0008006" key="3">
    <source>
        <dbReference type="Google" id="ProtNLM"/>
    </source>
</evidence>
<accession>A0A433LG10</accession>
<dbReference type="InterPro" id="IPR011855">
    <property type="entry name" value="Phgtail_TP901_1"/>
</dbReference>
<dbReference type="Pfam" id="PF06199">
    <property type="entry name" value="Phage_tail_2"/>
    <property type="match status" value="1"/>
</dbReference>
<evidence type="ECO:0000313" key="2">
    <source>
        <dbReference type="Proteomes" id="UP000286912"/>
    </source>
</evidence>
<sequence length="170" mass="18592">MDVGATKMAMEQIQKYLGREVLVEYATSDPEAATDPGPWLTIGAMRGKEWGAEWQTTDATTDDSPNLTQENLVTYKTSDISFDGLATKDTTKNVDALEEYVNAPAENGSPTGYPNIWLRITVPRGDNQLRTYTGTALLTSFRNNAPHDDVASWTLEGNSFAYTIDTATAS</sequence>
<dbReference type="Proteomes" id="UP000286912">
    <property type="component" value="Unassembled WGS sequence"/>
</dbReference>
<protein>
    <recommendedName>
        <fullName evidence="3">Phage tail protein</fullName>
    </recommendedName>
</protein>
<dbReference type="OrthoDB" id="6628365at2"/>
<dbReference type="EMBL" id="RZHD01000003">
    <property type="protein sequence ID" value="RUR48793.1"/>
    <property type="molecule type" value="Genomic_DNA"/>
</dbReference>
<name>A0A433LG10_9GAMM</name>